<reference evidence="2" key="1">
    <citation type="submission" date="2021-02" db="EMBL/GenBank/DDBJ databases">
        <title>First Annotated Genome of the Yellow-green Alga Tribonema minus.</title>
        <authorList>
            <person name="Mahan K.M."/>
        </authorList>
    </citation>
    <scope>NUCLEOTIDE SEQUENCE</scope>
    <source>
        <strain evidence="2">UTEX B ZZ1240</strain>
    </source>
</reference>
<protein>
    <submittedName>
        <fullName evidence="2">Uncharacterized protein</fullName>
    </submittedName>
</protein>
<dbReference type="AlphaFoldDB" id="A0A835Z6V8"/>
<gene>
    <name evidence="2" type="ORF">JKP88DRAFT_253319</name>
</gene>
<keyword evidence="3" id="KW-1185">Reference proteome</keyword>
<comment type="caution">
    <text evidence="2">The sequence shown here is derived from an EMBL/GenBank/DDBJ whole genome shotgun (WGS) entry which is preliminary data.</text>
</comment>
<dbReference type="Proteomes" id="UP000664859">
    <property type="component" value="Unassembled WGS sequence"/>
</dbReference>
<dbReference type="EMBL" id="JAFCMP010000064">
    <property type="protein sequence ID" value="KAG5188777.1"/>
    <property type="molecule type" value="Genomic_DNA"/>
</dbReference>
<feature type="transmembrane region" description="Helical" evidence="1">
    <location>
        <begin position="439"/>
        <end position="458"/>
    </location>
</feature>
<evidence type="ECO:0000313" key="2">
    <source>
        <dbReference type="EMBL" id="KAG5188777.1"/>
    </source>
</evidence>
<organism evidence="2 3">
    <name type="scientific">Tribonema minus</name>
    <dbReference type="NCBI Taxonomy" id="303371"/>
    <lineage>
        <taxon>Eukaryota</taxon>
        <taxon>Sar</taxon>
        <taxon>Stramenopiles</taxon>
        <taxon>Ochrophyta</taxon>
        <taxon>PX clade</taxon>
        <taxon>Xanthophyceae</taxon>
        <taxon>Tribonematales</taxon>
        <taxon>Tribonemataceae</taxon>
        <taxon>Tribonema</taxon>
    </lineage>
</organism>
<feature type="transmembrane region" description="Helical" evidence="1">
    <location>
        <begin position="172"/>
        <end position="197"/>
    </location>
</feature>
<feature type="transmembrane region" description="Helical" evidence="1">
    <location>
        <begin position="337"/>
        <end position="355"/>
    </location>
</feature>
<sequence>MKFAQQGVLCHRAPTLRRPSVQFDVTASTRRAEKVGGTELKLARGRLLSTCQRLSAATTKYGALTQLVQVWAATYNVNLYWQMYDVYYQGLSRREKPPLVRSATVGYARCALRRCVAVRYATVLSPTHMRSVTERMRRTIFTAHSTHVEHRGCLAQDCEQWITLIVDGGGEALLLSSLAKLGLGLYAAEGVAAYLLIRHVMPRAKSLGSANLAKNIKSGVGEFVFWYYISLGFAMRSTILQSLAFTATGATHLLCHVACAVAAAAVAAGAVYALLKTAGHTLTWCTAATPTSSPAKYITFESDFWPHIRRNALLLAAAESEARAAASSLLGRLEALLMRYPVLLSLTYIEVWIVLPPYLDGPLRAVAHTCADAFMALSSVTTSAALAQAQAAAAAASGGGEGGVLAAAAAALQPASGSSAGGGVGSSGGGGESTLLQDLIVTLVYIFLFAVIVGSAGMA</sequence>
<proteinExistence type="predicted"/>
<feature type="transmembrane region" description="Helical" evidence="1">
    <location>
        <begin position="224"/>
        <end position="244"/>
    </location>
</feature>
<accession>A0A835Z6V8</accession>
<name>A0A835Z6V8_9STRA</name>
<feature type="transmembrane region" description="Helical" evidence="1">
    <location>
        <begin position="250"/>
        <end position="275"/>
    </location>
</feature>
<keyword evidence="1" id="KW-0812">Transmembrane</keyword>
<evidence type="ECO:0000313" key="3">
    <source>
        <dbReference type="Proteomes" id="UP000664859"/>
    </source>
</evidence>
<keyword evidence="1" id="KW-1133">Transmembrane helix</keyword>
<keyword evidence="1" id="KW-0472">Membrane</keyword>
<evidence type="ECO:0000256" key="1">
    <source>
        <dbReference type="SAM" id="Phobius"/>
    </source>
</evidence>